<dbReference type="InterPro" id="IPR043504">
    <property type="entry name" value="Peptidase_S1_PA_chymotrypsin"/>
</dbReference>
<evidence type="ECO:0000259" key="3">
    <source>
        <dbReference type="PROSITE" id="PS50240"/>
    </source>
</evidence>
<dbReference type="PANTHER" id="PTHR24256">
    <property type="entry name" value="TRYPTASE-RELATED"/>
    <property type="match status" value="1"/>
</dbReference>
<dbReference type="InterPro" id="IPR001254">
    <property type="entry name" value="Trypsin_dom"/>
</dbReference>
<comment type="similarity">
    <text evidence="2">Belongs to the peptidase S1 family. CLIP subfamily.</text>
</comment>
<sequence>TDNTAVIGADKLQQVELLFNERQFCRRQKDNFPNSRMILCAGEGDGKDICRADSGGPIMLTDNKLQRYYVVGISSYGAAVCGSRDSQSIFTNVHHYKDWINQNIEINNYLF</sequence>
<comment type="caution">
    <text evidence="4">The sequence shown here is derived from an EMBL/GenBank/DDBJ whole genome shotgun (WGS) entry which is preliminary data.</text>
</comment>
<protein>
    <recommendedName>
        <fullName evidence="3">Peptidase S1 domain-containing protein</fullName>
    </recommendedName>
</protein>
<dbReference type="Pfam" id="PF00089">
    <property type="entry name" value="Trypsin"/>
    <property type="match status" value="1"/>
</dbReference>
<proteinExistence type="inferred from homology"/>
<evidence type="ECO:0000256" key="1">
    <source>
        <dbReference type="ARBA" id="ARBA00023157"/>
    </source>
</evidence>
<keyword evidence="5" id="KW-1185">Reference proteome</keyword>
<dbReference type="Proteomes" id="UP001497623">
    <property type="component" value="Unassembled WGS sequence"/>
</dbReference>
<gene>
    <name evidence="4" type="ORF">MNOR_LOCUS30273</name>
</gene>
<feature type="non-terminal residue" evidence="4">
    <location>
        <position position="1"/>
    </location>
</feature>
<dbReference type="InterPro" id="IPR009003">
    <property type="entry name" value="Peptidase_S1_PA"/>
</dbReference>
<evidence type="ECO:0000313" key="4">
    <source>
        <dbReference type="EMBL" id="CAL4148687.1"/>
    </source>
</evidence>
<reference evidence="4 5" key="1">
    <citation type="submission" date="2024-05" db="EMBL/GenBank/DDBJ databases">
        <authorList>
            <person name="Wallberg A."/>
        </authorList>
    </citation>
    <scope>NUCLEOTIDE SEQUENCE [LARGE SCALE GENOMIC DNA]</scope>
</reference>
<dbReference type="EMBL" id="CAXKWB010036616">
    <property type="protein sequence ID" value="CAL4148687.1"/>
    <property type="molecule type" value="Genomic_DNA"/>
</dbReference>
<evidence type="ECO:0000313" key="5">
    <source>
        <dbReference type="Proteomes" id="UP001497623"/>
    </source>
</evidence>
<dbReference type="PROSITE" id="PS50240">
    <property type="entry name" value="TRYPSIN_DOM"/>
    <property type="match status" value="1"/>
</dbReference>
<evidence type="ECO:0000256" key="2">
    <source>
        <dbReference type="ARBA" id="ARBA00024195"/>
    </source>
</evidence>
<name>A0AAV2RZH7_MEGNR</name>
<feature type="domain" description="Peptidase S1" evidence="3">
    <location>
        <begin position="1"/>
        <end position="105"/>
    </location>
</feature>
<dbReference type="InterPro" id="IPR051487">
    <property type="entry name" value="Ser/Thr_Proteases_Immune/Dev"/>
</dbReference>
<dbReference type="GO" id="GO:0004252">
    <property type="term" value="F:serine-type endopeptidase activity"/>
    <property type="evidence" value="ECO:0007669"/>
    <property type="project" value="InterPro"/>
</dbReference>
<dbReference type="GO" id="GO:0006508">
    <property type="term" value="P:proteolysis"/>
    <property type="evidence" value="ECO:0007669"/>
    <property type="project" value="InterPro"/>
</dbReference>
<dbReference type="AlphaFoldDB" id="A0AAV2RZH7"/>
<dbReference type="SUPFAM" id="SSF50494">
    <property type="entry name" value="Trypsin-like serine proteases"/>
    <property type="match status" value="1"/>
</dbReference>
<accession>A0AAV2RZH7</accession>
<dbReference type="Gene3D" id="2.40.10.10">
    <property type="entry name" value="Trypsin-like serine proteases"/>
    <property type="match status" value="1"/>
</dbReference>
<keyword evidence="1" id="KW-1015">Disulfide bond</keyword>
<organism evidence="4 5">
    <name type="scientific">Meganyctiphanes norvegica</name>
    <name type="common">Northern krill</name>
    <name type="synonym">Thysanopoda norvegica</name>
    <dbReference type="NCBI Taxonomy" id="48144"/>
    <lineage>
        <taxon>Eukaryota</taxon>
        <taxon>Metazoa</taxon>
        <taxon>Ecdysozoa</taxon>
        <taxon>Arthropoda</taxon>
        <taxon>Crustacea</taxon>
        <taxon>Multicrustacea</taxon>
        <taxon>Malacostraca</taxon>
        <taxon>Eumalacostraca</taxon>
        <taxon>Eucarida</taxon>
        <taxon>Euphausiacea</taxon>
        <taxon>Euphausiidae</taxon>
        <taxon>Meganyctiphanes</taxon>
    </lineage>
</organism>